<evidence type="ECO:0000256" key="2">
    <source>
        <dbReference type="SAM" id="Phobius"/>
    </source>
</evidence>
<evidence type="ECO:0008006" key="5">
    <source>
        <dbReference type="Google" id="ProtNLM"/>
    </source>
</evidence>
<keyword evidence="2" id="KW-0812">Transmembrane</keyword>
<gene>
    <name evidence="3" type="ORF">GCM10022200_07700</name>
</gene>
<dbReference type="RefSeq" id="WP_344736557.1">
    <property type="nucleotide sequence ID" value="NZ_BAAAYU010000001.1"/>
</dbReference>
<feature type="region of interest" description="Disordered" evidence="1">
    <location>
        <begin position="83"/>
        <end position="114"/>
    </location>
</feature>
<organism evidence="3 4">
    <name type="scientific">Microbacterium awajiense</name>
    <dbReference type="NCBI Taxonomy" id="415214"/>
    <lineage>
        <taxon>Bacteria</taxon>
        <taxon>Bacillati</taxon>
        <taxon>Actinomycetota</taxon>
        <taxon>Actinomycetes</taxon>
        <taxon>Micrococcales</taxon>
        <taxon>Microbacteriaceae</taxon>
        <taxon>Microbacterium</taxon>
    </lineage>
</organism>
<dbReference type="Proteomes" id="UP001501697">
    <property type="component" value="Unassembled WGS sequence"/>
</dbReference>
<keyword evidence="2" id="KW-1133">Transmembrane helix</keyword>
<evidence type="ECO:0000256" key="1">
    <source>
        <dbReference type="SAM" id="MobiDB-lite"/>
    </source>
</evidence>
<dbReference type="EMBL" id="BAAAYU010000001">
    <property type="protein sequence ID" value="GAA3627692.1"/>
    <property type="molecule type" value="Genomic_DNA"/>
</dbReference>
<protein>
    <recommendedName>
        <fullName evidence="5">DUF2892 domain-containing protein</fullName>
    </recommendedName>
</protein>
<reference evidence="4" key="1">
    <citation type="journal article" date="2019" name="Int. J. Syst. Evol. Microbiol.">
        <title>The Global Catalogue of Microorganisms (GCM) 10K type strain sequencing project: providing services to taxonomists for standard genome sequencing and annotation.</title>
        <authorList>
            <consortium name="The Broad Institute Genomics Platform"/>
            <consortium name="The Broad Institute Genome Sequencing Center for Infectious Disease"/>
            <person name="Wu L."/>
            <person name="Ma J."/>
        </authorList>
    </citation>
    <scope>NUCLEOTIDE SEQUENCE [LARGE SCALE GENOMIC DNA]</scope>
    <source>
        <strain evidence="4">JCM 16544</strain>
    </source>
</reference>
<proteinExistence type="predicted"/>
<name>A0ABP7A9Y2_9MICO</name>
<keyword evidence="4" id="KW-1185">Reference proteome</keyword>
<feature type="compositionally biased region" description="Basic and acidic residues" evidence="1">
    <location>
        <begin position="103"/>
        <end position="114"/>
    </location>
</feature>
<feature type="transmembrane region" description="Helical" evidence="2">
    <location>
        <begin position="41"/>
        <end position="60"/>
    </location>
</feature>
<evidence type="ECO:0000313" key="3">
    <source>
        <dbReference type="EMBL" id="GAA3627692.1"/>
    </source>
</evidence>
<keyword evidence="2" id="KW-0472">Membrane</keyword>
<sequence>MSSPRWTRVCAVTPGERLLRGAGAVFVGAFALSMADNLWCAIPAGICAVLLMVGAITGWCPTSVIPRRADAVAENTLGIPDARGHIDLEPVGAGSTAAQSRPEPGHNSEGRLEQ</sequence>
<evidence type="ECO:0000313" key="4">
    <source>
        <dbReference type="Proteomes" id="UP001501697"/>
    </source>
</evidence>
<comment type="caution">
    <text evidence="3">The sequence shown here is derived from an EMBL/GenBank/DDBJ whole genome shotgun (WGS) entry which is preliminary data.</text>
</comment>
<accession>A0ABP7A9Y2</accession>